<evidence type="ECO:0000313" key="9">
    <source>
        <dbReference type="Proteomes" id="UP000070483"/>
    </source>
</evidence>
<dbReference type="Pfam" id="PF00278">
    <property type="entry name" value="Orn_DAP_Arg_deC"/>
    <property type="match status" value="1"/>
</dbReference>
<dbReference type="PATRIC" id="fig|157687.3.peg.1220"/>
<feature type="binding site" evidence="6">
    <location>
        <position position="297"/>
    </location>
    <ligand>
        <name>substrate</name>
    </ligand>
</feature>
<keyword evidence="3" id="KW-0663">Pyridoxal phosphate</keyword>
<feature type="domain" description="Orn/DAP/Arg decarboxylase 2 C-terminal" evidence="7">
    <location>
        <begin position="199"/>
        <end position="353"/>
    </location>
</feature>
<reference evidence="9" key="1">
    <citation type="submission" date="2016-01" db="EMBL/GenBank/DDBJ databases">
        <authorList>
            <person name="Mitreva M."/>
            <person name="Pepin K.H."/>
            <person name="Mihindukulasuriya K.A."/>
            <person name="Fulton R."/>
            <person name="Fronick C."/>
            <person name="O'Laughlin M."/>
            <person name="Miner T."/>
            <person name="Herter B."/>
            <person name="Rosa B.A."/>
            <person name="Cordes M."/>
            <person name="Tomlinson C."/>
            <person name="Wollam A."/>
            <person name="Palsikar V.B."/>
            <person name="Mardis E.R."/>
            <person name="Wilson R.K."/>
        </authorList>
    </citation>
    <scope>NUCLEOTIDE SEQUENCE [LARGE SCALE GENOMIC DNA]</scope>
    <source>
        <strain evidence="9">KA00185</strain>
    </source>
</reference>
<evidence type="ECO:0000259" key="7">
    <source>
        <dbReference type="Pfam" id="PF00278"/>
    </source>
</evidence>
<dbReference type="AlphaFoldDB" id="A0A134AAW1"/>
<accession>A0A134AAW1</accession>
<dbReference type="CDD" id="cd06829">
    <property type="entry name" value="PLPDE_III_CANSDC"/>
    <property type="match status" value="1"/>
</dbReference>
<dbReference type="Gene3D" id="3.20.20.10">
    <property type="entry name" value="Alanine racemase"/>
    <property type="match status" value="1"/>
</dbReference>
<dbReference type="InterPro" id="IPR022643">
    <property type="entry name" value="De-COase2_C"/>
</dbReference>
<protein>
    <submittedName>
        <fullName evidence="8">Carboxynorspermidine decarboxylase</fullName>
    </submittedName>
</protein>
<evidence type="ECO:0000256" key="4">
    <source>
        <dbReference type="ARBA" id="ARBA00023066"/>
    </source>
</evidence>
<dbReference type="InterPro" id="IPR005730">
    <property type="entry name" value="Nsp_de-COase"/>
</dbReference>
<keyword evidence="4" id="KW-0745">Spermidine biosynthesis</keyword>
<feature type="binding site" evidence="6">
    <location>
        <position position="261"/>
    </location>
    <ligand>
        <name>substrate</name>
    </ligand>
</feature>
<evidence type="ECO:0000256" key="3">
    <source>
        <dbReference type="ARBA" id="ARBA00022898"/>
    </source>
</evidence>
<dbReference type="GO" id="GO:0009089">
    <property type="term" value="P:lysine biosynthetic process via diaminopimelate"/>
    <property type="evidence" value="ECO:0007669"/>
    <property type="project" value="TreeGrafter"/>
</dbReference>
<proteinExistence type="predicted"/>
<name>A0A134AAW1_9FUSO</name>
<dbReference type="GO" id="GO:0045312">
    <property type="term" value="P:nor-spermidine biosynthetic process"/>
    <property type="evidence" value="ECO:0007669"/>
    <property type="project" value="InterPro"/>
</dbReference>
<comment type="cofactor">
    <cofactor evidence="1">
        <name>pyridoxal 5'-phosphate</name>
        <dbReference type="ChEBI" id="CHEBI:597326"/>
    </cofactor>
</comment>
<sequence>MKMSKNKYINMDITNLPTPVFIVDERLLKRNLEMLKSVIDRTGCKILLAQKGFSMFYFYPLIGKYLNGTTASSLFEARLGYEEMELKSKDRKLETHIFNPSYREDEFDEIMKITNHIVFNSFNQWKKFKDKVREFEEKNGKKISCGLRLNPEFSEVETEIYNPAGRFSRFGVTLENFREDELEGLDGFHFHALCEQNSDALENVLKVFEKKFGKYLYNMKWLNFGGGHHITRADYDVEKLVKCINYIKEKYDVEVYLEPGEAVALNTGFLVSEVLDITKNEMDILLMDTSASCHMPDVIEMPYRPFIFGSGMPGKKKYTYRLGGPTCLAGDIIGDYSFDEPVKVGDKLIFTDMAHYSMVKTNTFNGINLPAIAVYTEKGGVEVIRRFTYEDFRNRLS</sequence>
<comment type="caution">
    <text evidence="8">The sequence shown here is derived from an EMBL/GenBank/DDBJ whole genome shotgun (WGS) entry which is preliminary data.</text>
</comment>
<dbReference type="PIRSF" id="PIRSF038941">
    <property type="entry name" value="NspC"/>
    <property type="match status" value="1"/>
</dbReference>
<dbReference type="Proteomes" id="UP000070483">
    <property type="component" value="Unassembled WGS sequence"/>
</dbReference>
<keyword evidence="2" id="KW-0210">Decarboxylase</keyword>
<evidence type="ECO:0000256" key="6">
    <source>
        <dbReference type="PIRSR" id="PIRSR038941-1"/>
    </source>
</evidence>
<dbReference type="Gene3D" id="2.40.37.10">
    <property type="entry name" value="Lyase, Ornithine Decarboxylase, Chain A, domain 1"/>
    <property type="match status" value="1"/>
</dbReference>
<dbReference type="NCBIfam" id="TIGR01047">
    <property type="entry name" value="nspC"/>
    <property type="match status" value="1"/>
</dbReference>
<dbReference type="PANTHER" id="PTHR43727:SF1">
    <property type="entry name" value="CARBOXYNORSPERMIDINE_CARBOXYSPERMIDINE DECARBOXYLASE"/>
    <property type="match status" value="1"/>
</dbReference>
<dbReference type="PANTHER" id="PTHR43727">
    <property type="entry name" value="DIAMINOPIMELATE DECARBOXYLASE"/>
    <property type="match status" value="1"/>
</dbReference>
<evidence type="ECO:0000256" key="5">
    <source>
        <dbReference type="ARBA" id="ARBA00023239"/>
    </source>
</evidence>
<dbReference type="InterPro" id="IPR009006">
    <property type="entry name" value="Ala_racemase/Decarboxylase_C"/>
</dbReference>
<gene>
    <name evidence="8" type="ORF">HMPREF3180_01225</name>
</gene>
<dbReference type="SUPFAM" id="SSF51419">
    <property type="entry name" value="PLP-binding barrel"/>
    <property type="match status" value="1"/>
</dbReference>
<evidence type="ECO:0000256" key="2">
    <source>
        <dbReference type="ARBA" id="ARBA00022793"/>
    </source>
</evidence>
<dbReference type="InterPro" id="IPR029066">
    <property type="entry name" value="PLP-binding_barrel"/>
</dbReference>
<organism evidence="8 9">
    <name type="scientific">Leptotrichia wadei</name>
    <dbReference type="NCBI Taxonomy" id="157687"/>
    <lineage>
        <taxon>Bacteria</taxon>
        <taxon>Fusobacteriati</taxon>
        <taxon>Fusobacteriota</taxon>
        <taxon>Fusobacteriia</taxon>
        <taxon>Fusobacteriales</taxon>
        <taxon>Leptotrichiaceae</taxon>
        <taxon>Leptotrichia</taxon>
    </lineage>
</organism>
<dbReference type="STRING" id="157687.HMPREF3180_01225"/>
<dbReference type="EMBL" id="LSDD01000094">
    <property type="protein sequence ID" value="KXB64846.1"/>
    <property type="molecule type" value="Genomic_DNA"/>
</dbReference>
<evidence type="ECO:0000313" key="8">
    <source>
        <dbReference type="EMBL" id="KXB64846.1"/>
    </source>
</evidence>
<dbReference type="GO" id="GO:0008836">
    <property type="term" value="F:diaminopimelate decarboxylase activity"/>
    <property type="evidence" value="ECO:0007669"/>
    <property type="project" value="TreeGrafter"/>
</dbReference>
<dbReference type="FunFam" id="3.20.20.10:FF:000012">
    <property type="entry name" value="Carboxynorspermidine/carboxyspermidine decarboxylase"/>
    <property type="match status" value="1"/>
</dbReference>
<dbReference type="GO" id="GO:0008295">
    <property type="term" value="P:spermidine biosynthetic process"/>
    <property type="evidence" value="ECO:0007669"/>
    <property type="project" value="UniProtKB-KW"/>
</dbReference>
<evidence type="ECO:0000256" key="1">
    <source>
        <dbReference type="ARBA" id="ARBA00001933"/>
    </source>
</evidence>
<keyword evidence="5" id="KW-0456">Lyase</keyword>
<keyword evidence="9" id="KW-1185">Reference proteome</keyword>
<dbReference type="SUPFAM" id="SSF50621">
    <property type="entry name" value="Alanine racemase C-terminal domain-like"/>
    <property type="match status" value="1"/>
</dbReference>